<dbReference type="GO" id="GO:0005524">
    <property type="term" value="F:ATP binding"/>
    <property type="evidence" value="ECO:0007669"/>
    <property type="project" value="UniProtKB-KW"/>
</dbReference>
<dbReference type="RefSeq" id="XP_025597732.1">
    <property type="nucleotide sequence ID" value="XM_025741180.1"/>
</dbReference>
<dbReference type="PANTHER" id="PTHR43289">
    <property type="entry name" value="MITOGEN-ACTIVATED PROTEIN KINASE KINASE KINASE 20-RELATED"/>
    <property type="match status" value="1"/>
</dbReference>
<feature type="compositionally biased region" description="Low complexity" evidence="5">
    <location>
        <begin position="226"/>
        <end position="241"/>
    </location>
</feature>
<evidence type="ECO:0000259" key="6">
    <source>
        <dbReference type="PROSITE" id="PS50011"/>
    </source>
</evidence>
<feature type="compositionally biased region" description="Basic and acidic residues" evidence="5">
    <location>
        <begin position="843"/>
        <end position="857"/>
    </location>
</feature>
<dbReference type="SUPFAM" id="SSF56112">
    <property type="entry name" value="Protein kinase-like (PK-like)"/>
    <property type="match status" value="1"/>
</dbReference>
<feature type="compositionally biased region" description="Low complexity" evidence="5">
    <location>
        <begin position="81"/>
        <end position="124"/>
    </location>
</feature>
<dbReference type="Pfam" id="PF00069">
    <property type="entry name" value="Pkinase"/>
    <property type="match status" value="1"/>
</dbReference>
<feature type="region of interest" description="Disordered" evidence="5">
    <location>
        <begin position="813"/>
        <end position="869"/>
    </location>
</feature>
<keyword evidence="2" id="KW-0547">Nucleotide-binding</keyword>
<name>A0A316ZB77_9BASI</name>
<keyword evidence="8" id="KW-1185">Reference proteome</keyword>
<dbReference type="InterPro" id="IPR011009">
    <property type="entry name" value="Kinase-like_dom_sf"/>
</dbReference>
<dbReference type="Gene3D" id="1.10.510.10">
    <property type="entry name" value="Transferase(Phosphotransferase) domain 1"/>
    <property type="match status" value="1"/>
</dbReference>
<evidence type="ECO:0000256" key="5">
    <source>
        <dbReference type="SAM" id="MobiDB-lite"/>
    </source>
</evidence>
<proteinExistence type="predicted"/>
<evidence type="ECO:0000256" key="1">
    <source>
        <dbReference type="ARBA" id="ARBA00022679"/>
    </source>
</evidence>
<feature type="compositionally biased region" description="Basic and acidic residues" evidence="5">
    <location>
        <begin position="825"/>
        <end position="835"/>
    </location>
</feature>
<protein>
    <submittedName>
        <fullName evidence="7">Kinase-like protein</fullName>
    </submittedName>
</protein>
<evidence type="ECO:0000256" key="3">
    <source>
        <dbReference type="ARBA" id="ARBA00022777"/>
    </source>
</evidence>
<sequence length="869" mass="92955">MYFHSALRAPASSPLREAFPPPGLRASQPDAAVSWASSSTGRPRQLDFAPNQLNPPSHRPYPSPLISPIRQAVAAEDQAMSSSLCSNPSESSSSIVPHSTPPTSAADTTSPSSRRLELGAVAPASGPPSPAKLTSAKAAVDPKRAPQPAALDRLNLPIPPTSLAFVLPGESGAEAPTMQRYTRKGSPFDARAATIGTGAFGCALRYERGDVFVASMPNGSPDTPVAAAHADAQAASAHDASVPSGTSSAMEREPVENLAEASQEEAAQLLKRKTSSKSLSTAVARRALQEAVEHDAVASVARARSVNSSPAGNSVPLPNTAAARSRLPAVIVVKVCRTPTSGSYDEFPRCGPGRAEAKAADVLLSSGRYIDPDQKHTRIVRGELRMFKFLQAAAAAEGLSQRHTHLVRLIADVSMTQSCELAKLCGDIDSAEATMAATPQPMAGGPPLPRLLVFERLVDLDVMLTPRGWVKNRGLWTVEQVEGVAREVAAGLKFLHAHCLVHGDLKPANLMRCAKTGVVKLIDLGATRRWIRLPVTAKESSTIVEEVDALIKDGRLSLSDYTSDLVCEGLGSLTGSPHFMAPEVLLQAGRYLSADGYARSVLDDYVSNSTWVPDVPSARWIAQCHEDFKRGWGIKSDVWSWGCCVLALLLRTLPAPQRPSSSTVCPFNFSFDESMDDALEPLWPLDPSEETLPRFHLWARLFPLRIMDTLKEGVELPIWADELSAPVAEMVSAAMRHQDERPSAAAIFKALNRPPPLDQLSVRDNASIFSSNLPSPAGSTFSTANSSQVDLTSHASAASSMFVKRLVTLRGPEAPPLPSVPPEVAQDKRVSEPVEIKAPAVKSRSDTLTHRNTERRPCKPCAASRSDHR</sequence>
<dbReference type="EMBL" id="KZ819295">
    <property type="protein sequence ID" value="PWN97453.1"/>
    <property type="molecule type" value="Genomic_DNA"/>
</dbReference>
<evidence type="ECO:0000313" key="8">
    <source>
        <dbReference type="Proteomes" id="UP000245946"/>
    </source>
</evidence>
<accession>A0A316ZB77</accession>
<keyword evidence="1" id="KW-0808">Transferase</keyword>
<dbReference type="InterPro" id="IPR000719">
    <property type="entry name" value="Prot_kinase_dom"/>
</dbReference>
<evidence type="ECO:0000313" key="7">
    <source>
        <dbReference type="EMBL" id="PWN97453.1"/>
    </source>
</evidence>
<keyword evidence="3 7" id="KW-0418">Kinase</keyword>
<feature type="domain" description="Protein kinase" evidence="6">
    <location>
        <begin position="286"/>
        <end position="757"/>
    </location>
</feature>
<dbReference type="PANTHER" id="PTHR43289:SF6">
    <property type="entry name" value="SERINE_THREONINE-PROTEIN KINASE NEKL-3"/>
    <property type="match status" value="1"/>
</dbReference>
<evidence type="ECO:0000256" key="4">
    <source>
        <dbReference type="ARBA" id="ARBA00022840"/>
    </source>
</evidence>
<dbReference type="OrthoDB" id="4062651at2759"/>
<dbReference type="PROSITE" id="PS50011">
    <property type="entry name" value="PROTEIN_KINASE_DOM"/>
    <property type="match status" value="1"/>
</dbReference>
<dbReference type="GeneID" id="37268724"/>
<reference evidence="7 8" key="1">
    <citation type="journal article" date="2018" name="Mol. Biol. Evol.">
        <title>Broad Genomic Sampling Reveals a Smut Pathogenic Ancestry of the Fungal Clade Ustilaginomycotina.</title>
        <authorList>
            <person name="Kijpornyongpan T."/>
            <person name="Mondo S.J."/>
            <person name="Barry K."/>
            <person name="Sandor L."/>
            <person name="Lee J."/>
            <person name="Lipzen A."/>
            <person name="Pangilinan J."/>
            <person name="LaButti K."/>
            <person name="Hainaut M."/>
            <person name="Henrissat B."/>
            <person name="Grigoriev I.V."/>
            <person name="Spatafora J.W."/>
            <person name="Aime M.C."/>
        </authorList>
    </citation>
    <scope>NUCLEOTIDE SEQUENCE [LARGE SCALE GENOMIC DNA]</scope>
    <source>
        <strain evidence="7 8">MCA 4186</strain>
    </source>
</reference>
<feature type="region of interest" description="Disordered" evidence="5">
    <location>
        <begin position="1"/>
        <end position="155"/>
    </location>
</feature>
<evidence type="ECO:0000256" key="2">
    <source>
        <dbReference type="ARBA" id="ARBA00022741"/>
    </source>
</evidence>
<dbReference type="GO" id="GO:0004674">
    <property type="term" value="F:protein serine/threonine kinase activity"/>
    <property type="evidence" value="ECO:0007669"/>
    <property type="project" value="TreeGrafter"/>
</dbReference>
<dbReference type="Proteomes" id="UP000245946">
    <property type="component" value="Unassembled WGS sequence"/>
</dbReference>
<organism evidence="7 8">
    <name type="scientific">Tilletiopsis washingtonensis</name>
    <dbReference type="NCBI Taxonomy" id="58919"/>
    <lineage>
        <taxon>Eukaryota</taxon>
        <taxon>Fungi</taxon>
        <taxon>Dikarya</taxon>
        <taxon>Basidiomycota</taxon>
        <taxon>Ustilaginomycotina</taxon>
        <taxon>Exobasidiomycetes</taxon>
        <taxon>Entylomatales</taxon>
        <taxon>Entylomatales incertae sedis</taxon>
        <taxon>Tilletiopsis</taxon>
    </lineage>
</organism>
<feature type="region of interest" description="Disordered" evidence="5">
    <location>
        <begin position="223"/>
        <end position="261"/>
    </location>
</feature>
<gene>
    <name evidence="7" type="ORF">FA09DRAFT_325817</name>
</gene>
<dbReference type="AlphaFoldDB" id="A0A316ZB77"/>
<keyword evidence="4" id="KW-0067">ATP-binding</keyword>
<dbReference type="SMART" id="SM00220">
    <property type="entry name" value="S_TKc"/>
    <property type="match status" value="1"/>
</dbReference>
<dbReference type="STRING" id="58919.A0A316ZB77"/>